<dbReference type="Proteomes" id="UP000266376">
    <property type="component" value="Unassembled WGS sequence"/>
</dbReference>
<sequence length="214" mass="24708">MLRDIDLNEISDGRLYTANDMVKADCMGCQGCASCCQGMGDSIVLDPYDMYRLCTGLKTTPAALLASSLELGVVDGLILPHLKMNGTTDSCMYLNKDGRCSIHPFRPGFCRLFPLGRYYENDSFSYFLQTHECPKPGKAKIKVRKWIDELDFSRHEKFVSDWHYYLKPLQNYAMTSEDSEKIKTLSIQILQTFYLLPYIEDVDFYEQFYQRLSK</sequence>
<comment type="caution">
    <text evidence="1">The sequence shown here is derived from an EMBL/GenBank/DDBJ whole genome shotgun (WGS) entry which is preliminary data.</text>
</comment>
<evidence type="ECO:0000313" key="2">
    <source>
        <dbReference type="Proteomes" id="UP000266376"/>
    </source>
</evidence>
<dbReference type="InterPro" id="IPR005358">
    <property type="entry name" value="Puta_zinc/iron-chelating_dom"/>
</dbReference>
<dbReference type="Pfam" id="PF03692">
    <property type="entry name" value="CxxCxxCC"/>
    <property type="match status" value="1"/>
</dbReference>
<dbReference type="PANTHER" id="PTHR35866:SF1">
    <property type="entry name" value="YKGJ FAMILY CYSTEINE CLUSTER PROTEIN"/>
    <property type="match status" value="1"/>
</dbReference>
<dbReference type="PANTHER" id="PTHR35866">
    <property type="entry name" value="PUTATIVE-RELATED"/>
    <property type="match status" value="1"/>
</dbReference>
<proteinExistence type="predicted"/>
<evidence type="ECO:0000313" key="1">
    <source>
        <dbReference type="EMBL" id="RGW55471.1"/>
    </source>
</evidence>
<name>A0A395XSV0_9FIRM</name>
<protein>
    <submittedName>
        <fullName evidence="1">YkgJ family cysteine cluster protein</fullName>
    </submittedName>
</protein>
<dbReference type="AlphaFoldDB" id="A0A395XSV0"/>
<gene>
    <name evidence="1" type="ORF">DWV67_01905</name>
</gene>
<dbReference type="EMBL" id="QSAJ01000003">
    <property type="protein sequence ID" value="RGW55471.1"/>
    <property type="molecule type" value="Genomic_DNA"/>
</dbReference>
<accession>A0A395XSV0</accession>
<organism evidence="1 2">
    <name type="scientific">Dorea formicigenerans</name>
    <dbReference type="NCBI Taxonomy" id="39486"/>
    <lineage>
        <taxon>Bacteria</taxon>
        <taxon>Bacillati</taxon>
        <taxon>Bacillota</taxon>
        <taxon>Clostridia</taxon>
        <taxon>Lachnospirales</taxon>
        <taxon>Lachnospiraceae</taxon>
        <taxon>Dorea</taxon>
    </lineage>
</organism>
<reference evidence="1 2" key="1">
    <citation type="submission" date="2018-08" db="EMBL/GenBank/DDBJ databases">
        <title>A genome reference for cultivated species of the human gut microbiota.</title>
        <authorList>
            <person name="Zou Y."/>
            <person name="Xue W."/>
            <person name="Luo G."/>
        </authorList>
    </citation>
    <scope>NUCLEOTIDE SEQUENCE [LARGE SCALE GENOMIC DNA]</scope>
    <source>
        <strain evidence="1 2">AF12-11</strain>
    </source>
</reference>